<evidence type="ECO:0000256" key="10">
    <source>
        <dbReference type="ARBA" id="ARBA00023004"/>
    </source>
</evidence>
<dbReference type="Gene3D" id="3.40.50.11840">
    <property type="entry name" value="Diphthamide synthesis DPH1/DPH2 domain 1"/>
    <property type="match status" value="1"/>
</dbReference>
<feature type="region of interest" description="Disordered" evidence="18">
    <location>
        <begin position="191"/>
        <end position="243"/>
    </location>
</feature>
<dbReference type="EC" id="2.5.1.108" evidence="4"/>
<sequence length="544" mass="59548">MSETVTTAAPSTSASTKNASKPRKRFVGSKSATPSKPGYSPALANQIPQDILNDAQLNAAIKQLPSNYSFELHKTIHHIRKNQAKMVALQMPEGLQMFACTIADIIERFTTALTVIMGDVTYGACCIDDYTAVALGCDMLIHYGHSCLVPIDQTTIKTLYIFVEIAIDSSHLLQSIRLNFPSDRQRFRESLLDEEEESVKIPVGRPLTRGGHLRIEGPDSTDESSSAEQPSHSQPGPSSSSEPTRLALVSTIQFVAALSRLKDDLSVEHNDPNDPVTPAGLITESNGLHDEVLQTLGRPRLWTGRYDVTIPRSKPLSPGEILGCTAPQLSDVDALLYLGDGRFHLESIMIANPDVPAFRYDPYSKKLTRERYNHVEMRTVRDEAVQTARRSITSYTSHSSDTSLSTASPTEPPMWGVVLGTLGRQGSFKQLRAITQQLAGAPTPIPYMPILLSELSPAKLALFNPHLAAFVQTSCPRLSIDWGYAFEKPLLSPYETAVAVGKAVGWMAEGEGDTKERARKGGVYPMDFYTAGSPWAVARTKAMY</sequence>
<evidence type="ECO:0000256" key="15">
    <source>
        <dbReference type="ARBA" id="ARBA00034128"/>
    </source>
</evidence>
<dbReference type="GO" id="GO:0051536">
    <property type="term" value="F:iron-sulfur cluster binding"/>
    <property type="evidence" value="ECO:0007669"/>
    <property type="project" value="UniProtKB-KW"/>
</dbReference>
<evidence type="ECO:0000256" key="11">
    <source>
        <dbReference type="ARBA" id="ARBA00023014"/>
    </source>
</evidence>
<dbReference type="PIRSF" id="PIRSF004967">
    <property type="entry name" value="DPH1"/>
    <property type="match status" value="1"/>
</dbReference>
<keyword evidence="9" id="KW-0479">Metal-binding</keyword>
<dbReference type="FunFam" id="3.40.50.11840:FF:000001">
    <property type="entry name" value="2-(3-amino-3-carboxypropyl)histidine synthase subunit 1"/>
    <property type="match status" value="1"/>
</dbReference>
<comment type="function">
    <text evidence="17">Catalyzes the first step of diphthamide biosynthesis, a post-translational modification of histidine which occurs in elongation factor 2. DPH1 and DPH2 transfer a 3-amino-3-carboxypropyl (ACP) group from S-adenosyl-L-methionine (SAM) to a histidine residue, the reaction is assisted by a reduction system comprising DPH3 and a NADH-dependent reductase, predominantly CBR1.</text>
</comment>
<name>A0AAD7X3Y0_9APHY</name>
<keyword evidence="11" id="KW-0411">Iron-sulfur</keyword>
<dbReference type="Gene3D" id="3.40.50.11860">
    <property type="entry name" value="Diphthamide synthesis DPH1/DPH2 domain 3"/>
    <property type="match status" value="1"/>
</dbReference>
<accession>A0AAD7X3Y0</accession>
<evidence type="ECO:0000256" key="16">
    <source>
        <dbReference type="ARBA" id="ARBA00048403"/>
    </source>
</evidence>
<evidence type="ECO:0000256" key="1">
    <source>
        <dbReference type="ARBA" id="ARBA00001966"/>
    </source>
</evidence>
<gene>
    <name evidence="19" type="ORF">ONZ51_g11701</name>
</gene>
<dbReference type="Gene3D" id="3.40.50.11850">
    <property type="entry name" value="Diphthamide synthesis DPH1/DPH2 domain 2"/>
    <property type="match status" value="1"/>
</dbReference>
<keyword evidence="8" id="KW-0949">S-adenosyl-L-methionine</keyword>
<dbReference type="InterPro" id="IPR042263">
    <property type="entry name" value="DPH1/DPH2_1"/>
</dbReference>
<keyword evidence="10" id="KW-0408">Iron</keyword>
<dbReference type="GO" id="GO:0017183">
    <property type="term" value="P:protein histidyl modification to diphthamide"/>
    <property type="evidence" value="ECO:0007669"/>
    <property type="project" value="InterPro"/>
</dbReference>
<evidence type="ECO:0000256" key="13">
    <source>
        <dbReference type="ARBA" id="ARBA00032574"/>
    </source>
</evidence>
<dbReference type="FunFam" id="3.40.50.11850:FF:000006">
    <property type="entry name" value="2-(3-amino-3-carboxypropyl)histidine synthase subunit 1"/>
    <property type="match status" value="1"/>
</dbReference>
<dbReference type="InterPro" id="IPR035435">
    <property type="entry name" value="DPH1/DPH2_euk_archaea"/>
</dbReference>
<evidence type="ECO:0000256" key="14">
    <source>
        <dbReference type="ARBA" id="ARBA00032789"/>
    </source>
</evidence>
<dbReference type="PANTHER" id="PTHR10762:SF1">
    <property type="entry name" value="2-(3-AMINO-3-CARBOXYPROPYL)HISTIDINE SYNTHASE SUBUNIT 1"/>
    <property type="match status" value="1"/>
</dbReference>
<evidence type="ECO:0000256" key="6">
    <source>
        <dbReference type="ARBA" id="ARBA00022490"/>
    </source>
</evidence>
<evidence type="ECO:0000256" key="4">
    <source>
        <dbReference type="ARBA" id="ARBA00012221"/>
    </source>
</evidence>
<dbReference type="PANTHER" id="PTHR10762">
    <property type="entry name" value="DIPHTHAMIDE BIOSYNTHESIS PROTEIN"/>
    <property type="match status" value="1"/>
</dbReference>
<dbReference type="GO" id="GO:0046872">
    <property type="term" value="F:metal ion binding"/>
    <property type="evidence" value="ECO:0007669"/>
    <property type="project" value="UniProtKB-KW"/>
</dbReference>
<evidence type="ECO:0000256" key="8">
    <source>
        <dbReference type="ARBA" id="ARBA00022691"/>
    </source>
</evidence>
<feature type="compositionally biased region" description="Low complexity" evidence="18">
    <location>
        <begin position="1"/>
        <end position="19"/>
    </location>
</feature>
<dbReference type="GO" id="GO:0090560">
    <property type="term" value="F:2-(3-amino-3-carboxypropyl)histidine synthase activity"/>
    <property type="evidence" value="ECO:0007669"/>
    <property type="project" value="UniProtKB-EC"/>
</dbReference>
<dbReference type="Pfam" id="PF01866">
    <property type="entry name" value="Diphthamide_syn"/>
    <property type="match status" value="2"/>
</dbReference>
<keyword evidence="20" id="KW-1185">Reference proteome</keyword>
<dbReference type="NCBIfam" id="TIGR00322">
    <property type="entry name" value="diphth2_R"/>
    <property type="match status" value="3"/>
</dbReference>
<evidence type="ECO:0000256" key="3">
    <source>
        <dbReference type="ARBA" id="ARBA00010173"/>
    </source>
</evidence>
<comment type="similarity">
    <text evidence="3">Belongs to the DPH1/DPH2 family. DPH1 subfamily.</text>
</comment>
<dbReference type="InterPro" id="IPR042265">
    <property type="entry name" value="DPH1/DPH2_3"/>
</dbReference>
<keyword evidence="6" id="KW-0963">Cytoplasm</keyword>
<evidence type="ECO:0000256" key="12">
    <source>
        <dbReference type="ARBA" id="ARBA00031690"/>
    </source>
</evidence>
<dbReference type="InterPro" id="IPR016435">
    <property type="entry name" value="DPH1/DPH2"/>
</dbReference>
<feature type="region of interest" description="Disordered" evidence="18">
    <location>
        <begin position="1"/>
        <end position="41"/>
    </location>
</feature>
<dbReference type="Proteomes" id="UP001215151">
    <property type="component" value="Unassembled WGS sequence"/>
</dbReference>
<protein>
    <recommendedName>
        <fullName evidence="5">2-(3-amino-3-carboxypropyl)histidine synthase subunit 1</fullName>
        <ecNumber evidence="4">2.5.1.108</ecNumber>
    </recommendedName>
    <alternativeName>
        <fullName evidence="13">Diphthamide biosynthesis protein 1</fullName>
    </alternativeName>
    <alternativeName>
        <fullName evidence="14">Diphtheria toxin resistance protein 1</fullName>
    </alternativeName>
    <alternativeName>
        <fullName evidence="12">S-adenosyl-L-methionine:L-histidine 3-amino-3-carboxypropyltransferase 1</fullName>
    </alternativeName>
</protein>
<comment type="cofactor">
    <cofactor evidence="1">
        <name>[4Fe-4S] cluster</name>
        <dbReference type="ChEBI" id="CHEBI:49883"/>
    </cofactor>
</comment>
<comment type="catalytic activity">
    <reaction evidence="16">
        <text>L-histidyl-[translation elongation factor 2] + S-adenosyl-L-methionine = 2-[(3S)-amino-3-carboxypropyl]-L-histidyl-[translation elongation factor 2] + S-methyl-5'-thioadenosine + H(+)</text>
        <dbReference type="Rhea" id="RHEA:36783"/>
        <dbReference type="Rhea" id="RHEA-COMP:9748"/>
        <dbReference type="Rhea" id="RHEA-COMP:9749"/>
        <dbReference type="ChEBI" id="CHEBI:15378"/>
        <dbReference type="ChEBI" id="CHEBI:17509"/>
        <dbReference type="ChEBI" id="CHEBI:29979"/>
        <dbReference type="ChEBI" id="CHEBI:59789"/>
        <dbReference type="ChEBI" id="CHEBI:73995"/>
        <dbReference type="EC" id="2.5.1.108"/>
    </reaction>
</comment>
<dbReference type="EMBL" id="JAPEVG010000592">
    <property type="protein sequence ID" value="KAJ8457151.1"/>
    <property type="molecule type" value="Genomic_DNA"/>
</dbReference>
<evidence type="ECO:0000256" key="7">
    <source>
        <dbReference type="ARBA" id="ARBA00022679"/>
    </source>
</evidence>
<evidence type="ECO:0000256" key="9">
    <source>
        <dbReference type="ARBA" id="ARBA00022723"/>
    </source>
</evidence>
<evidence type="ECO:0000313" key="20">
    <source>
        <dbReference type="Proteomes" id="UP001215151"/>
    </source>
</evidence>
<comment type="pathway">
    <text evidence="2">Protein modification; peptidyl-diphthamide biosynthesis.</text>
</comment>
<evidence type="ECO:0000256" key="18">
    <source>
        <dbReference type="SAM" id="MobiDB-lite"/>
    </source>
</evidence>
<evidence type="ECO:0000256" key="2">
    <source>
        <dbReference type="ARBA" id="ARBA00005156"/>
    </source>
</evidence>
<organism evidence="19 20">
    <name type="scientific">Trametes cubensis</name>
    <dbReference type="NCBI Taxonomy" id="1111947"/>
    <lineage>
        <taxon>Eukaryota</taxon>
        <taxon>Fungi</taxon>
        <taxon>Dikarya</taxon>
        <taxon>Basidiomycota</taxon>
        <taxon>Agaricomycotina</taxon>
        <taxon>Agaricomycetes</taxon>
        <taxon>Polyporales</taxon>
        <taxon>Polyporaceae</taxon>
        <taxon>Trametes</taxon>
    </lineage>
</organism>
<reference evidence="19" key="1">
    <citation type="submission" date="2022-11" db="EMBL/GenBank/DDBJ databases">
        <title>Genome Sequence of Cubamyces cubensis.</title>
        <authorList>
            <person name="Buettner E."/>
        </authorList>
    </citation>
    <scope>NUCLEOTIDE SEQUENCE</scope>
    <source>
        <strain evidence="19">MPL-01</strain>
    </source>
</reference>
<keyword evidence="7" id="KW-0808">Transferase</keyword>
<comment type="subunit">
    <text evidence="15">Component of the 2-(3-amino-3-carboxypropyl)histidine synthase complex composed of DPH1, DPH2, DPH3 and a NADH-dependent reductase, predominantly CBR1.</text>
</comment>
<dbReference type="AlphaFoldDB" id="A0AAD7X3Y0"/>
<evidence type="ECO:0000313" key="19">
    <source>
        <dbReference type="EMBL" id="KAJ8457151.1"/>
    </source>
</evidence>
<feature type="compositionally biased region" description="Low complexity" evidence="18">
    <location>
        <begin position="228"/>
        <end position="243"/>
    </location>
</feature>
<dbReference type="InterPro" id="IPR042264">
    <property type="entry name" value="DPH1/DPH2_2"/>
</dbReference>
<dbReference type="SFLD" id="SFLDS00032">
    <property type="entry name" value="Radical_SAM_3-amino-3-carboxyp"/>
    <property type="match status" value="1"/>
</dbReference>
<evidence type="ECO:0000256" key="5">
    <source>
        <dbReference type="ARBA" id="ARBA00021915"/>
    </source>
</evidence>
<comment type="caution">
    <text evidence="19">The sequence shown here is derived from an EMBL/GenBank/DDBJ whole genome shotgun (WGS) entry which is preliminary data.</text>
</comment>
<proteinExistence type="inferred from homology"/>
<evidence type="ECO:0000256" key="17">
    <source>
        <dbReference type="ARBA" id="ARBA00060338"/>
    </source>
</evidence>